<keyword evidence="1" id="KW-0812">Transmembrane</keyword>
<feature type="domain" description="DUF7088" evidence="3">
    <location>
        <begin position="40"/>
        <end position="128"/>
    </location>
</feature>
<dbReference type="Pfam" id="PF09822">
    <property type="entry name" value="ABC_transp_aux"/>
    <property type="match status" value="1"/>
</dbReference>
<feature type="transmembrane region" description="Helical" evidence="1">
    <location>
        <begin position="12"/>
        <end position="30"/>
    </location>
</feature>
<reference evidence="4" key="1">
    <citation type="submission" date="2018-05" db="EMBL/GenBank/DDBJ databases">
        <authorList>
            <person name="Lanie J.A."/>
            <person name="Ng W.-L."/>
            <person name="Kazmierczak K.M."/>
            <person name="Andrzejewski T.M."/>
            <person name="Davidsen T.M."/>
            <person name="Wayne K.J."/>
            <person name="Tettelin H."/>
            <person name="Glass J.I."/>
            <person name="Rusch D."/>
            <person name="Podicherti R."/>
            <person name="Tsui H.-C.T."/>
            <person name="Winkler M.E."/>
        </authorList>
    </citation>
    <scope>NUCLEOTIDE SEQUENCE</scope>
</reference>
<accession>A0A382E838</accession>
<gene>
    <name evidence="4" type="ORF">METZ01_LOCUS199800</name>
</gene>
<dbReference type="EMBL" id="UINC01043215">
    <property type="protein sequence ID" value="SVB46946.1"/>
    <property type="molecule type" value="Genomic_DNA"/>
</dbReference>
<protein>
    <submittedName>
        <fullName evidence="4">Uncharacterized protein</fullName>
    </submittedName>
</protein>
<evidence type="ECO:0000313" key="4">
    <source>
        <dbReference type="EMBL" id="SVB46946.1"/>
    </source>
</evidence>
<proteinExistence type="predicted"/>
<evidence type="ECO:0000256" key="1">
    <source>
        <dbReference type="SAM" id="Phobius"/>
    </source>
</evidence>
<evidence type="ECO:0000259" key="3">
    <source>
        <dbReference type="Pfam" id="PF23357"/>
    </source>
</evidence>
<organism evidence="4">
    <name type="scientific">marine metagenome</name>
    <dbReference type="NCBI Taxonomy" id="408172"/>
    <lineage>
        <taxon>unclassified sequences</taxon>
        <taxon>metagenomes</taxon>
        <taxon>ecological metagenomes</taxon>
    </lineage>
</organism>
<feature type="non-terminal residue" evidence="4">
    <location>
        <position position="1"/>
    </location>
</feature>
<dbReference type="InterPro" id="IPR055396">
    <property type="entry name" value="DUF7088"/>
</dbReference>
<evidence type="ECO:0000259" key="2">
    <source>
        <dbReference type="Pfam" id="PF09822"/>
    </source>
</evidence>
<name>A0A382E838_9ZZZZ</name>
<sequence>YGYRKNSSKEILKWLVGITLMFLMIHYSGYVPSQIDLTTEKEFTLHSGTLETIERLPRGTKITLFWSESESSVPASIKSHARRIKNMLEGIKKQSDVDLKVVDPEPDSDEEIQALAKGISRVPMSSGDSFFLGLTAEYAGRTGRLPYLDIRRDRLVEYDIALTLNGLTRQRTPKLGIISPMLPSTSAVSHPEGLSFLAELKRAYDIAVIPYFKKTLPQHLDAILVIGANIIHQDMLYAIDQFVMKGGSLLVMLDPFSRVKQGNNLVNAQPSLEINDVSDLIKRYGVTYLGDMVSGDSRLASVVTDQQQSRLSYPYWMRIRSQGLSSSHPATADLNEIFVVEAGALEITNTEHGSSIVTTSSGAGFYPREEFTNNTPRKLAQEFKPNGGKRIIAATLSGPFESAYKYSPLDEKVKVHRKNSKGKPIVFVIADVDWIFDPFSIQKQNIGNEIVVRPLNDNLNFLLNMVEYATGDDSLVAIRSRGQLKRPFTRVAMLFKDTEEKIRIEETQFSQEVAELETKLSEISPQTTELDYKHLPDAIKEQLKKLGKELLTAKKKLRDSRHKIREKVD</sequence>
<dbReference type="Pfam" id="PF23357">
    <property type="entry name" value="DUF7088"/>
    <property type="match status" value="1"/>
</dbReference>
<feature type="non-terminal residue" evidence="4">
    <location>
        <position position="569"/>
    </location>
</feature>
<dbReference type="AlphaFoldDB" id="A0A382E838"/>
<keyword evidence="1" id="KW-1133">Transmembrane helix</keyword>
<keyword evidence="1" id="KW-0472">Membrane</keyword>
<feature type="domain" description="ABC-type uncharacterised transport system" evidence="2">
    <location>
        <begin position="173"/>
        <end position="465"/>
    </location>
</feature>
<dbReference type="InterPro" id="IPR019196">
    <property type="entry name" value="ABC_transp_unknown"/>
</dbReference>